<evidence type="ECO:0000256" key="16">
    <source>
        <dbReference type="RuleBase" id="RU367069"/>
    </source>
</evidence>
<evidence type="ECO:0000256" key="6">
    <source>
        <dbReference type="ARBA" id="ARBA00012867"/>
    </source>
</evidence>
<dbReference type="InterPro" id="IPR002937">
    <property type="entry name" value="Amino_oxidase"/>
</dbReference>
<dbReference type="Gene3D" id="3.50.50.60">
    <property type="entry name" value="FAD/NAD(P)-binding domain"/>
    <property type="match status" value="1"/>
</dbReference>
<comment type="cofactor">
    <cofactor evidence="16">
        <name>FAD</name>
        <dbReference type="ChEBI" id="CHEBI:57692"/>
    </cofactor>
    <text evidence="16">Binds 1 FAD per subunit.</text>
</comment>
<comment type="caution">
    <text evidence="18">The sequence shown here is derived from an EMBL/GenBank/DDBJ whole genome shotgun (WGS) entry which is preliminary data.</text>
</comment>
<evidence type="ECO:0000256" key="4">
    <source>
        <dbReference type="ARBA" id="ARBA00005173"/>
    </source>
</evidence>
<comment type="similarity">
    <text evidence="5 16">Belongs to the protoporphyrinogen/coproporphyrinogen oxidase family. Protoporphyrinogen oxidase subfamily.</text>
</comment>
<dbReference type="EMBL" id="JAAMPC010000013">
    <property type="protein sequence ID" value="KAG2267529.1"/>
    <property type="molecule type" value="Genomic_DNA"/>
</dbReference>
<dbReference type="Pfam" id="PF01593">
    <property type="entry name" value="Amino_oxidase"/>
    <property type="match status" value="1"/>
</dbReference>
<keyword evidence="8 16" id="KW-0285">Flavoprotein</keyword>
<sequence length="520" mass="55788">MDLSLLRPQPFLSPFSNPFPRSRPYKPLNLRCSVSGGSVVGGSSTIEGGGGGKTVAADCVIVGGGISGLCIAQALVTKHPDAAKSVMVTEAKDRVGGNIITREEQGFLWEEGPNSFQPSDPMLTMVVDSGLKDDLVLGDPTAPRFVLWNGKLRPVPSKLTDLPFFDLMSIGGKIRAGFGAIGIRPSPPGREESVEEFVRRNLGDEVFERLIEPFCSGVYAGDPAKLSMKAAFGKVWKLEENGGSIIGGAFKAIQARNKAPKTTRDRERLPKPKGQTVGSFRKGLTMLPEAISARLGDKVKVSWKLSSISKLPSGGYSLTYETRRIVTVQSKSVVMTVPSHVASSLLRPLYAEAMVYFKDSAAEALSKLYYPPVAALHPRTQKVETLGTIYSSSLFPNRAPPGRVLLLNYIGGATNTGILSKSEGELVEAVDRDLRKMLIKPSSTDPLVLGVKVWPQAIPQFLIGHIDLVDAAKASLSSSGHEGLFLGGNYVAGVALGRCVEGAYETATQVNDFMSRYAYK</sequence>
<dbReference type="AlphaFoldDB" id="A0A8X7QC04"/>
<evidence type="ECO:0000256" key="15">
    <source>
        <dbReference type="ARBA" id="ARBA00047554"/>
    </source>
</evidence>
<reference evidence="18 19" key="1">
    <citation type="submission" date="2020-02" db="EMBL/GenBank/DDBJ databases">
        <authorList>
            <person name="Ma Q."/>
            <person name="Huang Y."/>
            <person name="Song X."/>
            <person name="Pei D."/>
        </authorList>
    </citation>
    <scope>NUCLEOTIDE SEQUENCE [LARGE SCALE GENOMIC DNA]</scope>
    <source>
        <strain evidence="18">Sxm20200214</strain>
        <tissue evidence="18">Leaf</tissue>
    </source>
</reference>
<evidence type="ECO:0000256" key="2">
    <source>
        <dbReference type="ARBA" id="ARBA00004229"/>
    </source>
</evidence>
<keyword evidence="13 16" id="KW-0350">Heme biosynthesis</keyword>
<dbReference type="EC" id="1.3.3.4" evidence="6 16"/>
<keyword evidence="9" id="KW-0934">Plastid</keyword>
<protein>
    <recommendedName>
        <fullName evidence="6 16">Protoporphyrinogen oxidase</fullName>
        <ecNumber evidence="6 16">1.3.3.4</ecNumber>
    </recommendedName>
</protein>
<dbReference type="GO" id="GO:0009534">
    <property type="term" value="C:chloroplast thylakoid"/>
    <property type="evidence" value="ECO:0007669"/>
    <property type="project" value="TreeGrafter"/>
</dbReference>
<name>A0A8X7QC04_BRACI</name>
<evidence type="ECO:0000256" key="10">
    <source>
        <dbReference type="ARBA" id="ARBA00022827"/>
    </source>
</evidence>
<dbReference type="FunFam" id="1.10.3110.10:FF:000002">
    <property type="entry name" value="Protoporphyrinogen oxidase"/>
    <property type="match status" value="1"/>
</dbReference>
<evidence type="ECO:0000313" key="19">
    <source>
        <dbReference type="Proteomes" id="UP000886595"/>
    </source>
</evidence>
<evidence type="ECO:0000256" key="7">
    <source>
        <dbReference type="ARBA" id="ARBA00022528"/>
    </source>
</evidence>
<dbReference type="GO" id="GO:0004729">
    <property type="term" value="F:oxygen-dependent protoporphyrinogen oxidase activity"/>
    <property type="evidence" value="ECO:0007669"/>
    <property type="project" value="UniProtKB-UniRule"/>
</dbReference>
<dbReference type="InterPro" id="IPR004572">
    <property type="entry name" value="Protoporphyrinogen_oxidase"/>
</dbReference>
<dbReference type="Proteomes" id="UP000886595">
    <property type="component" value="Unassembled WGS sequence"/>
</dbReference>
<comment type="pathway">
    <text evidence="3 16">Porphyrin-containing compound metabolism; protoporphyrin-IX biosynthesis; protoporphyrin-IX from protoporphyrinogen-IX: step 1/1.</text>
</comment>
<evidence type="ECO:0000256" key="1">
    <source>
        <dbReference type="ARBA" id="ARBA00002600"/>
    </source>
</evidence>
<dbReference type="GO" id="GO:0006782">
    <property type="term" value="P:protoporphyrinogen IX biosynthetic process"/>
    <property type="evidence" value="ECO:0007669"/>
    <property type="project" value="UniProtKB-UniRule"/>
</dbReference>
<keyword evidence="10 16" id="KW-0274">FAD</keyword>
<dbReference type="PANTHER" id="PTHR42923">
    <property type="entry name" value="PROTOPORPHYRINOGEN OXIDASE"/>
    <property type="match status" value="1"/>
</dbReference>
<keyword evidence="19" id="KW-1185">Reference proteome</keyword>
<comment type="subcellular location">
    <subcellularLocation>
        <location evidence="2 16">Plastid</location>
        <location evidence="2 16">Chloroplast</location>
    </subcellularLocation>
</comment>
<dbReference type="NCBIfam" id="TIGR00562">
    <property type="entry name" value="proto_IX_ox"/>
    <property type="match status" value="1"/>
</dbReference>
<accession>A0A8X7QC04</accession>
<dbReference type="OrthoDB" id="419752at2759"/>
<evidence type="ECO:0000313" key="18">
    <source>
        <dbReference type="EMBL" id="KAG2267529.1"/>
    </source>
</evidence>
<evidence type="ECO:0000256" key="9">
    <source>
        <dbReference type="ARBA" id="ARBA00022640"/>
    </source>
</evidence>
<dbReference type="Gene3D" id="3.90.660.20">
    <property type="entry name" value="Protoporphyrinogen oxidase, mitochondrial, domain 2"/>
    <property type="match status" value="1"/>
</dbReference>
<dbReference type="SUPFAM" id="SSF54373">
    <property type="entry name" value="FAD-linked reductases, C-terminal domain"/>
    <property type="match status" value="1"/>
</dbReference>
<dbReference type="InterPro" id="IPR036188">
    <property type="entry name" value="FAD/NAD-bd_sf"/>
</dbReference>
<dbReference type="PANTHER" id="PTHR42923:SF3">
    <property type="entry name" value="PROTOPORPHYRINOGEN OXIDASE"/>
    <property type="match status" value="1"/>
</dbReference>
<evidence type="ECO:0000259" key="17">
    <source>
        <dbReference type="Pfam" id="PF01593"/>
    </source>
</evidence>
<gene>
    <name evidence="18" type="ORF">Bca52824_062084</name>
</gene>
<dbReference type="SUPFAM" id="SSF51905">
    <property type="entry name" value="FAD/NAD(P)-binding domain"/>
    <property type="match status" value="1"/>
</dbReference>
<keyword evidence="11" id="KW-0809">Transit peptide</keyword>
<evidence type="ECO:0000256" key="13">
    <source>
        <dbReference type="ARBA" id="ARBA00023133"/>
    </source>
</evidence>
<evidence type="ECO:0000256" key="12">
    <source>
        <dbReference type="ARBA" id="ARBA00023002"/>
    </source>
</evidence>
<comment type="catalytic activity">
    <reaction evidence="15 16">
        <text>protoporphyrinogen IX + 3 O2 = protoporphyrin IX + 3 H2O2</text>
        <dbReference type="Rhea" id="RHEA:25576"/>
        <dbReference type="ChEBI" id="CHEBI:15379"/>
        <dbReference type="ChEBI" id="CHEBI:16240"/>
        <dbReference type="ChEBI" id="CHEBI:57306"/>
        <dbReference type="ChEBI" id="CHEBI:57307"/>
        <dbReference type="EC" id="1.3.3.4"/>
    </reaction>
</comment>
<organism evidence="18 19">
    <name type="scientific">Brassica carinata</name>
    <name type="common">Ethiopian mustard</name>
    <name type="synonym">Abyssinian cabbage</name>
    <dbReference type="NCBI Taxonomy" id="52824"/>
    <lineage>
        <taxon>Eukaryota</taxon>
        <taxon>Viridiplantae</taxon>
        <taxon>Streptophyta</taxon>
        <taxon>Embryophyta</taxon>
        <taxon>Tracheophyta</taxon>
        <taxon>Spermatophyta</taxon>
        <taxon>Magnoliopsida</taxon>
        <taxon>eudicotyledons</taxon>
        <taxon>Gunneridae</taxon>
        <taxon>Pentapetalae</taxon>
        <taxon>rosids</taxon>
        <taxon>malvids</taxon>
        <taxon>Brassicales</taxon>
        <taxon>Brassicaceae</taxon>
        <taxon>Brassiceae</taxon>
        <taxon>Brassica</taxon>
    </lineage>
</organism>
<evidence type="ECO:0000256" key="5">
    <source>
        <dbReference type="ARBA" id="ARBA00010551"/>
    </source>
</evidence>
<dbReference type="Gene3D" id="1.10.3110.10">
    <property type="entry name" value="protoporphyrinogen ix oxidase, domain 3"/>
    <property type="match status" value="1"/>
</dbReference>
<keyword evidence="7" id="KW-0150">Chloroplast</keyword>
<proteinExistence type="inferred from homology"/>
<evidence type="ECO:0000256" key="3">
    <source>
        <dbReference type="ARBA" id="ARBA00005073"/>
    </source>
</evidence>
<evidence type="ECO:0000256" key="14">
    <source>
        <dbReference type="ARBA" id="ARBA00023244"/>
    </source>
</evidence>
<keyword evidence="14 16" id="KW-0627">Porphyrin biosynthesis</keyword>
<comment type="function">
    <text evidence="1 16">Catalyzes the 6-electron oxidation of protoporphyrinogen-IX to form protoporphyrin-IX.</text>
</comment>
<keyword evidence="12 16" id="KW-0560">Oxidoreductase</keyword>
<comment type="pathway">
    <text evidence="4">Porphyrin-containing compound metabolism; chlorophyll biosynthesis.</text>
</comment>
<feature type="domain" description="Amine oxidase" evidence="17">
    <location>
        <begin position="66"/>
        <end position="509"/>
    </location>
</feature>
<evidence type="ECO:0000256" key="11">
    <source>
        <dbReference type="ARBA" id="ARBA00022946"/>
    </source>
</evidence>
<evidence type="ECO:0000256" key="8">
    <source>
        <dbReference type="ARBA" id="ARBA00022630"/>
    </source>
</evidence>
<dbReference type="InterPro" id="IPR050464">
    <property type="entry name" value="Zeta_carotene_desat/Oxidored"/>
</dbReference>